<protein>
    <submittedName>
        <fullName evidence="2">Uncharacterized protein</fullName>
    </submittedName>
</protein>
<keyword evidence="1" id="KW-1185">Reference proteome</keyword>
<dbReference type="WBParaSite" id="ACRNAN_scaffold12919.g20122.t1">
    <property type="protein sequence ID" value="ACRNAN_scaffold12919.g20122.t1"/>
    <property type="gene ID" value="ACRNAN_scaffold12919.g20122"/>
</dbReference>
<sequence>MCYSWGMDSSIDEDREREEQEKLNRYITCFSCCMSMCEAGGGTDCSGYCNECPIFVTTQKYANFVIVFQIRR</sequence>
<evidence type="ECO:0000313" key="1">
    <source>
        <dbReference type="Proteomes" id="UP000887540"/>
    </source>
</evidence>
<evidence type="ECO:0000313" key="2">
    <source>
        <dbReference type="WBParaSite" id="ACRNAN_scaffold12919.g20122.t1"/>
    </source>
</evidence>
<accession>A0A914CP10</accession>
<reference evidence="2" key="1">
    <citation type="submission" date="2022-11" db="UniProtKB">
        <authorList>
            <consortium name="WormBaseParasite"/>
        </authorList>
    </citation>
    <scope>IDENTIFICATION</scope>
</reference>
<proteinExistence type="predicted"/>
<dbReference type="AlphaFoldDB" id="A0A914CP10"/>
<organism evidence="1 2">
    <name type="scientific">Acrobeloides nanus</name>
    <dbReference type="NCBI Taxonomy" id="290746"/>
    <lineage>
        <taxon>Eukaryota</taxon>
        <taxon>Metazoa</taxon>
        <taxon>Ecdysozoa</taxon>
        <taxon>Nematoda</taxon>
        <taxon>Chromadorea</taxon>
        <taxon>Rhabditida</taxon>
        <taxon>Tylenchina</taxon>
        <taxon>Cephalobomorpha</taxon>
        <taxon>Cephaloboidea</taxon>
        <taxon>Cephalobidae</taxon>
        <taxon>Acrobeloides</taxon>
    </lineage>
</organism>
<dbReference type="Proteomes" id="UP000887540">
    <property type="component" value="Unplaced"/>
</dbReference>
<name>A0A914CP10_9BILA</name>